<feature type="domain" description="RNase H type-1" evidence="1">
    <location>
        <begin position="94"/>
        <end position="207"/>
    </location>
</feature>
<dbReference type="EMBL" id="JARPOI010000018">
    <property type="protein sequence ID" value="KAJ9135374.1"/>
    <property type="molecule type" value="Genomic_DNA"/>
</dbReference>
<comment type="caution">
    <text evidence="2">The sequence shown here is derived from an EMBL/GenBank/DDBJ whole genome shotgun (WGS) entry which is preliminary data.</text>
</comment>
<dbReference type="InterPro" id="IPR036397">
    <property type="entry name" value="RNaseH_sf"/>
</dbReference>
<dbReference type="SUPFAM" id="SSF53098">
    <property type="entry name" value="Ribonuclease H-like"/>
    <property type="match status" value="1"/>
</dbReference>
<evidence type="ECO:0000313" key="3">
    <source>
        <dbReference type="Proteomes" id="UP001174677"/>
    </source>
</evidence>
<dbReference type="InterPro" id="IPR012337">
    <property type="entry name" value="RNaseH-like_sf"/>
</dbReference>
<dbReference type="Gene3D" id="3.30.420.10">
    <property type="entry name" value="Ribonuclease H-like superfamily/Ribonuclease H"/>
    <property type="match status" value="1"/>
</dbReference>
<evidence type="ECO:0000259" key="1">
    <source>
        <dbReference type="Pfam" id="PF13456"/>
    </source>
</evidence>
<protein>
    <recommendedName>
        <fullName evidence="1">RNase H type-1 domain-containing protein</fullName>
    </recommendedName>
</protein>
<gene>
    <name evidence="2" type="ORF">P3X46_032565</name>
</gene>
<keyword evidence="3" id="KW-1185">Reference proteome</keyword>
<evidence type="ECO:0000313" key="2">
    <source>
        <dbReference type="EMBL" id="KAJ9135374.1"/>
    </source>
</evidence>
<organism evidence="2 3">
    <name type="scientific">Hevea brasiliensis</name>
    <name type="common">Para rubber tree</name>
    <name type="synonym">Siphonia brasiliensis</name>
    <dbReference type="NCBI Taxonomy" id="3981"/>
    <lineage>
        <taxon>Eukaryota</taxon>
        <taxon>Viridiplantae</taxon>
        <taxon>Streptophyta</taxon>
        <taxon>Embryophyta</taxon>
        <taxon>Tracheophyta</taxon>
        <taxon>Spermatophyta</taxon>
        <taxon>Magnoliopsida</taxon>
        <taxon>eudicotyledons</taxon>
        <taxon>Gunneridae</taxon>
        <taxon>Pentapetalae</taxon>
        <taxon>rosids</taxon>
        <taxon>fabids</taxon>
        <taxon>Malpighiales</taxon>
        <taxon>Euphorbiaceae</taxon>
        <taxon>Crotonoideae</taxon>
        <taxon>Micrandreae</taxon>
        <taxon>Hevea</taxon>
    </lineage>
</organism>
<name>A0ABQ9KEU5_HEVBR</name>
<dbReference type="InterPro" id="IPR044730">
    <property type="entry name" value="RNase_H-like_dom_plant"/>
</dbReference>
<reference evidence="2 3" key="1">
    <citation type="journal article" date="2023" name="Plant Biotechnol. J.">
        <title>Chromosome-level wild Hevea brasiliensis genome provides new tools for genomic-assisted breeding and valuable loci to elevate rubber yield.</title>
        <authorList>
            <person name="Cheng H."/>
            <person name="Song X."/>
            <person name="Hu Y."/>
            <person name="Wu T."/>
            <person name="Yang Q."/>
            <person name="An Z."/>
            <person name="Feng S."/>
            <person name="Deng Z."/>
            <person name="Wu W."/>
            <person name="Zeng X."/>
            <person name="Tu M."/>
            <person name="Wang X."/>
            <person name="Huang H."/>
        </authorList>
    </citation>
    <scope>NUCLEOTIDE SEQUENCE [LARGE SCALE GENOMIC DNA]</scope>
    <source>
        <strain evidence="2">MT/VB/25A 57/8</strain>
    </source>
</reference>
<dbReference type="PANTHER" id="PTHR47074">
    <property type="entry name" value="BNAC02G40300D PROTEIN"/>
    <property type="match status" value="1"/>
</dbReference>
<dbReference type="InterPro" id="IPR002156">
    <property type="entry name" value="RNaseH_domain"/>
</dbReference>
<accession>A0ABQ9KEU5</accession>
<sequence length="208" mass="23032">MADYCSELLQVLSTHEDDKKLSQLLVYLFWFIWKARNGLVFEQQSWTFQEINAKAELALNEFLVSNLDDSPFPNNPIVRPPHWLPPPLSAIKINFDASVDINRNMGSLAAIVCNVSGKILGWFCKRPKGITDPTMLEAMACREAILLAKNKGLPNVVIEGDAKAIISYANVSAVPLVLQGIFHDTALLSSSFSPVSFTFASRKCNCVS</sequence>
<dbReference type="PANTHER" id="PTHR47074:SF61">
    <property type="entry name" value="RNASE H TYPE-1 DOMAIN-CONTAINING PROTEIN"/>
    <property type="match status" value="1"/>
</dbReference>
<dbReference type="InterPro" id="IPR052929">
    <property type="entry name" value="RNase_H-like_EbsB-rel"/>
</dbReference>
<dbReference type="Pfam" id="PF13456">
    <property type="entry name" value="RVT_3"/>
    <property type="match status" value="1"/>
</dbReference>
<proteinExistence type="predicted"/>
<dbReference type="CDD" id="cd06222">
    <property type="entry name" value="RNase_H_like"/>
    <property type="match status" value="1"/>
</dbReference>
<dbReference type="Proteomes" id="UP001174677">
    <property type="component" value="Chromosome 18"/>
</dbReference>